<evidence type="ECO:0000259" key="3">
    <source>
        <dbReference type="PROSITE" id="PS50033"/>
    </source>
</evidence>
<dbReference type="Gene3D" id="1.10.8.10">
    <property type="entry name" value="DNA helicase RuvA subunit, C-terminal domain"/>
    <property type="match status" value="1"/>
</dbReference>
<proteinExistence type="predicted"/>
<dbReference type="Pfam" id="PF14555">
    <property type="entry name" value="UBA_4"/>
    <property type="match status" value="1"/>
</dbReference>
<sequence>MTSKDDFLLELVSLLDLLFFLSVNMGDFFDPELIANFCQITNATPEVANNYLTVSEGNVEQAITLYLESGGADLSGVHSTTQPREELSNQNYTESDAEMAQRLAAQDTVRAPIASRMDTLIGDSPGYGEETYSPVYRANRRGPPQSIFNQLESIDTRPREAFRDFAAEAATIRGSASSDHTSRLADLFRPPFDIMSNQDFEQTRNTAKSQGKWLMVNIQEVSEFVCQILNRDLWSDKTVQDIIKENFLFLQFSSDSVEGKKYLTFYPIENYPHIAIIDPRTGERMKVWNAPVTPIEFLMNVTEFLDCNTLLPAIAPVTKKPRNKNIEDLSEEEQLNIALAASMNAASTSSAPKSPEQIEIIDSEPESDDNVSTSVIDSIKPVERSEPANGSDTTRIQFRLPDGSRIIRRFMKTDPVRHLFEFIKASVPDLASEPIELVYLRQQLIDKIDGTLEENGLLNAAVSVSVP</sequence>
<protein>
    <submittedName>
        <fullName evidence="4">UBX domain protein Ubx2</fullName>
        <ecNumber evidence="4">1.1.1.8</ecNumber>
    </submittedName>
</protein>
<evidence type="ECO:0000313" key="5">
    <source>
        <dbReference type="Proteomes" id="UP001479436"/>
    </source>
</evidence>
<organism evidence="4 5">
    <name type="scientific">Basidiobolus ranarum</name>
    <dbReference type="NCBI Taxonomy" id="34480"/>
    <lineage>
        <taxon>Eukaryota</taxon>
        <taxon>Fungi</taxon>
        <taxon>Fungi incertae sedis</taxon>
        <taxon>Zoopagomycota</taxon>
        <taxon>Entomophthoromycotina</taxon>
        <taxon>Basidiobolomycetes</taxon>
        <taxon>Basidiobolales</taxon>
        <taxon>Basidiobolaceae</taxon>
        <taxon>Basidiobolus</taxon>
    </lineage>
</organism>
<dbReference type="SMART" id="SM00166">
    <property type="entry name" value="UBX"/>
    <property type="match status" value="1"/>
</dbReference>
<keyword evidence="4" id="KW-0560">Oxidoreductase</keyword>
<feature type="domain" description="UBX" evidence="3">
    <location>
        <begin position="389"/>
        <end position="465"/>
    </location>
</feature>
<evidence type="ECO:0000256" key="1">
    <source>
        <dbReference type="SAM" id="MobiDB-lite"/>
    </source>
</evidence>
<dbReference type="PROSITE" id="PS50033">
    <property type="entry name" value="UBX"/>
    <property type="match status" value="1"/>
</dbReference>
<dbReference type="Gene3D" id="3.40.30.10">
    <property type="entry name" value="Glutaredoxin"/>
    <property type="match status" value="1"/>
</dbReference>
<feature type="transmembrane region" description="Helical" evidence="2">
    <location>
        <begin position="7"/>
        <end position="29"/>
    </location>
</feature>
<dbReference type="InterPro" id="IPR050730">
    <property type="entry name" value="UBX_domain-protein"/>
</dbReference>
<dbReference type="InterPro" id="IPR001012">
    <property type="entry name" value="UBX_dom"/>
</dbReference>
<dbReference type="GO" id="GO:0141152">
    <property type="term" value="F:glycerol-3-phosphate dehydrogenase (NAD+) activity"/>
    <property type="evidence" value="ECO:0007669"/>
    <property type="project" value="UniProtKB-EC"/>
</dbReference>
<dbReference type="CDD" id="cd14273">
    <property type="entry name" value="UBA_TAP-C_like"/>
    <property type="match status" value="1"/>
</dbReference>
<dbReference type="InterPro" id="IPR006577">
    <property type="entry name" value="UAS"/>
</dbReference>
<dbReference type="CDD" id="cd01767">
    <property type="entry name" value="UBX"/>
    <property type="match status" value="1"/>
</dbReference>
<keyword evidence="2" id="KW-0812">Transmembrane</keyword>
<dbReference type="EMBL" id="JASJQH010007676">
    <property type="protein sequence ID" value="KAK9703008.1"/>
    <property type="molecule type" value="Genomic_DNA"/>
</dbReference>
<dbReference type="InterPro" id="IPR029071">
    <property type="entry name" value="Ubiquitin-like_domsf"/>
</dbReference>
<gene>
    <name evidence="4" type="primary">ubx2</name>
    <name evidence="4" type="ORF">K7432_010962</name>
</gene>
<dbReference type="SUPFAM" id="SSF46934">
    <property type="entry name" value="UBA-like"/>
    <property type="match status" value="1"/>
</dbReference>
<dbReference type="Pfam" id="PF00789">
    <property type="entry name" value="UBX"/>
    <property type="match status" value="1"/>
</dbReference>
<accession>A0ABR2VVG7</accession>
<dbReference type="Pfam" id="PF13899">
    <property type="entry name" value="Thioredoxin_7"/>
    <property type="match status" value="1"/>
</dbReference>
<dbReference type="PANTHER" id="PTHR23322">
    <property type="entry name" value="FAS-ASSOCIATED PROTEIN"/>
    <property type="match status" value="1"/>
</dbReference>
<keyword evidence="2" id="KW-0472">Membrane</keyword>
<feature type="region of interest" description="Disordered" evidence="1">
    <location>
        <begin position="362"/>
        <end position="396"/>
    </location>
</feature>
<dbReference type="SUPFAM" id="SSF52833">
    <property type="entry name" value="Thioredoxin-like"/>
    <property type="match status" value="1"/>
</dbReference>
<evidence type="ECO:0000256" key="2">
    <source>
        <dbReference type="SAM" id="Phobius"/>
    </source>
</evidence>
<dbReference type="EC" id="1.1.1.8" evidence="4"/>
<dbReference type="SUPFAM" id="SSF54236">
    <property type="entry name" value="Ubiquitin-like"/>
    <property type="match status" value="1"/>
</dbReference>
<reference evidence="4 5" key="1">
    <citation type="submission" date="2023-04" db="EMBL/GenBank/DDBJ databases">
        <title>Genome of Basidiobolus ranarum AG-B5.</title>
        <authorList>
            <person name="Stajich J.E."/>
            <person name="Carter-House D."/>
            <person name="Gryganskyi A."/>
        </authorList>
    </citation>
    <scope>NUCLEOTIDE SEQUENCE [LARGE SCALE GENOMIC DNA]</scope>
    <source>
        <strain evidence="4 5">AG-B5</strain>
    </source>
</reference>
<dbReference type="SMART" id="SM00594">
    <property type="entry name" value="UAS"/>
    <property type="match status" value="1"/>
</dbReference>
<dbReference type="InterPro" id="IPR036249">
    <property type="entry name" value="Thioredoxin-like_sf"/>
</dbReference>
<keyword evidence="2" id="KW-1133">Transmembrane helix</keyword>
<dbReference type="PANTHER" id="PTHR23322:SF6">
    <property type="entry name" value="UBX DOMAIN-CONTAINING PROTEIN 7"/>
    <property type="match status" value="1"/>
</dbReference>
<name>A0ABR2VVG7_9FUNG</name>
<keyword evidence="5" id="KW-1185">Reference proteome</keyword>
<dbReference type="CDD" id="cd02958">
    <property type="entry name" value="UAS"/>
    <property type="match status" value="1"/>
</dbReference>
<dbReference type="InterPro" id="IPR009060">
    <property type="entry name" value="UBA-like_sf"/>
</dbReference>
<dbReference type="Gene3D" id="3.10.20.90">
    <property type="entry name" value="Phosphatidylinositol 3-kinase Catalytic Subunit, Chain A, domain 1"/>
    <property type="match status" value="1"/>
</dbReference>
<comment type="caution">
    <text evidence="4">The sequence shown here is derived from an EMBL/GenBank/DDBJ whole genome shotgun (WGS) entry which is preliminary data.</text>
</comment>
<evidence type="ECO:0000313" key="4">
    <source>
        <dbReference type="EMBL" id="KAK9703008.1"/>
    </source>
</evidence>
<dbReference type="Proteomes" id="UP001479436">
    <property type="component" value="Unassembled WGS sequence"/>
</dbReference>